<accession>A0ABS6DRH9</accession>
<dbReference type="EMBL" id="JAHMHK010000001">
    <property type="protein sequence ID" value="MBU4693487.1"/>
    <property type="molecule type" value="Genomic_DNA"/>
</dbReference>
<reference evidence="2" key="1">
    <citation type="submission" date="2021-06" db="EMBL/GenBank/DDBJ databases">
        <title>Novel Mycoplasma species detected in California sea lions (Zalophus californianus) from the USA.</title>
        <authorList>
            <person name="Volokhov D.V."/>
            <person name="Furtak V.A."/>
            <person name="Zagorodnyaya T.A."/>
        </authorList>
    </citation>
    <scope>NUCLEOTIDE SEQUENCE [LARGE SCALE GENOMIC DNA]</scope>
    <source>
        <strain evidence="2">CSL 4779</strain>
    </source>
</reference>
<keyword evidence="3" id="KW-1185">Reference proteome</keyword>
<sequence>MIKNDNEPKFQADTSKIIPSLRNKVTETLWVNGVNINVENFRKQNDPSLKIYEYSLKNSKNEGWYDINKRLENGDWSLCSAVVATNWLHWWLDRNQEYVNRYIKEFPDKAVIKVGDITKKLKDIKVNFPDENNYYDRSRIFDYFVELFPNKTLFPNKLIDMFINGYKYISDNYYFNNENNYNPADSRGFFKDVFKYHTLTSFVRSGSKEALSMNIRSWIKQGRALAISFGSGNKGHIVTIWGADFDNDGNVLAVYISDSDNKDDKMRVSKDGEYERVGMTRLRIDYSSGNAKLSGHTEEGKGVDIWHIYSIQDGNSYWKDFFKKVN</sequence>
<proteinExistence type="predicted"/>
<dbReference type="InterPro" id="IPR015117">
    <property type="entry name" value="IdeS"/>
</dbReference>
<dbReference type="Proteomes" id="UP000812267">
    <property type="component" value="Unassembled WGS sequence"/>
</dbReference>
<gene>
    <name evidence="2" type="ORF">KQ878_01120</name>
</gene>
<name>A0ABS6DRH9_9MOLU</name>
<dbReference type="GO" id="GO:0016787">
    <property type="term" value="F:hydrolase activity"/>
    <property type="evidence" value="ECO:0007669"/>
    <property type="project" value="UniProtKB-KW"/>
</dbReference>
<evidence type="ECO:0000313" key="2">
    <source>
        <dbReference type="EMBL" id="MBU4693487.1"/>
    </source>
</evidence>
<dbReference type="EC" id="3.4.22.-" evidence="2"/>
<keyword evidence="2" id="KW-0378">Hydrolase</keyword>
<evidence type="ECO:0000313" key="3">
    <source>
        <dbReference type="Proteomes" id="UP000812267"/>
    </source>
</evidence>
<evidence type="ECO:0000259" key="1">
    <source>
        <dbReference type="Pfam" id="PF09028"/>
    </source>
</evidence>
<organism evidence="2 3">
    <name type="scientific">Mycoplasma zalophidermidis</name>
    <dbReference type="NCBI Taxonomy" id="398174"/>
    <lineage>
        <taxon>Bacteria</taxon>
        <taxon>Bacillati</taxon>
        <taxon>Mycoplasmatota</taxon>
        <taxon>Mollicutes</taxon>
        <taxon>Mycoplasmataceae</taxon>
        <taxon>Mycoplasma</taxon>
    </lineage>
</organism>
<dbReference type="Pfam" id="PF09028">
    <property type="entry name" value="Mac-1"/>
    <property type="match status" value="1"/>
</dbReference>
<comment type="caution">
    <text evidence="2">The sequence shown here is derived from an EMBL/GenBank/DDBJ whole genome shotgun (WGS) entry which is preliminary data.</text>
</comment>
<feature type="domain" description="Ig protease IdeS" evidence="1">
    <location>
        <begin position="41"/>
        <end position="318"/>
    </location>
</feature>
<protein>
    <submittedName>
        <fullName evidence="2">IdeS/Mac family cysteine endopeptidase</fullName>
        <ecNumber evidence="2">3.4.22.-</ecNumber>
    </submittedName>
</protein>